<dbReference type="EMBL" id="JAYRBN010000058">
    <property type="protein sequence ID" value="KAL2742391.1"/>
    <property type="molecule type" value="Genomic_DNA"/>
</dbReference>
<dbReference type="Proteomes" id="UP001607303">
    <property type="component" value="Unassembled WGS sequence"/>
</dbReference>
<feature type="compositionally biased region" description="Basic and acidic residues" evidence="1">
    <location>
        <begin position="132"/>
        <end position="143"/>
    </location>
</feature>
<evidence type="ECO:0000313" key="3">
    <source>
        <dbReference type="Proteomes" id="UP001607303"/>
    </source>
</evidence>
<reference evidence="2 3" key="1">
    <citation type="journal article" date="2024" name="Ann. Entomol. Soc. Am.">
        <title>Genomic analyses of the southern and eastern yellowjacket wasps (Hymenoptera: Vespidae) reveal evolutionary signatures of social life.</title>
        <authorList>
            <person name="Catto M.A."/>
            <person name="Caine P.B."/>
            <person name="Orr S.E."/>
            <person name="Hunt B.G."/>
            <person name="Goodisman M.A.D."/>
        </authorList>
    </citation>
    <scope>NUCLEOTIDE SEQUENCE [LARGE SCALE GENOMIC DNA]</scope>
    <source>
        <strain evidence="2">232</strain>
        <tissue evidence="2">Head and thorax</tissue>
    </source>
</reference>
<gene>
    <name evidence="2" type="ORF">V1477_010020</name>
</gene>
<organism evidence="2 3">
    <name type="scientific">Vespula maculifrons</name>
    <name type="common">Eastern yellow jacket</name>
    <name type="synonym">Wasp</name>
    <dbReference type="NCBI Taxonomy" id="7453"/>
    <lineage>
        <taxon>Eukaryota</taxon>
        <taxon>Metazoa</taxon>
        <taxon>Ecdysozoa</taxon>
        <taxon>Arthropoda</taxon>
        <taxon>Hexapoda</taxon>
        <taxon>Insecta</taxon>
        <taxon>Pterygota</taxon>
        <taxon>Neoptera</taxon>
        <taxon>Endopterygota</taxon>
        <taxon>Hymenoptera</taxon>
        <taxon>Apocrita</taxon>
        <taxon>Aculeata</taxon>
        <taxon>Vespoidea</taxon>
        <taxon>Vespidae</taxon>
        <taxon>Vespinae</taxon>
        <taxon>Vespula</taxon>
    </lineage>
</organism>
<accession>A0ABD2CBF3</accession>
<keyword evidence="3" id="KW-1185">Reference proteome</keyword>
<feature type="region of interest" description="Disordered" evidence="1">
    <location>
        <begin position="122"/>
        <end position="145"/>
    </location>
</feature>
<dbReference type="AlphaFoldDB" id="A0ABD2CBF3"/>
<evidence type="ECO:0000313" key="2">
    <source>
        <dbReference type="EMBL" id="KAL2742391.1"/>
    </source>
</evidence>
<sequence>MPFRFGSFGLLSKLEMYKTPLTDCSTVHTVGFRHLETRPVVHRLHYIASTTDPGPTTWSNQTKSITVGLLIAPENITPVPADTRASVLPILPVFALNNRLETEPFDDASDLRRYIEIRGEEEKKKRKKRKESRNMRARENDRTQKKRMKGYLEGIMKHVHV</sequence>
<name>A0ABD2CBF3_VESMC</name>
<evidence type="ECO:0000256" key="1">
    <source>
        <dbReference type="SAM" id="MobiDB-lite"/>
    </source>
</evidence>
<comment type="caution">
    <text evidence="2">The sequence shown here is derived from an EMBL/GenBank/DDBJ whole genome shotgun (WGS) entry which is preliminary data.</text>
</comment>
<protein>
    <submittedName>
        <fullName evidence="2">Uncharacterized protein</fullName>
    </submittedName>
</protein>
<proteinExistence type="predicted"/>